<dbReference type="AlphaFoldDB" id="A0A919KAU8"/>
<feature type="region of interest" description="Disordered" evidence="1">
    <location>
        <begin position="1"/>
        <end position="108"/>
    </location>
</feature>
<accession>A0A919KAU8</accession>
<dbReference type="Proteomes" id="UP000629619">
    <property type="component" value="Unassembled WGS sequence"/>
</dbReference>
<feature type="compositionally biased region" description="Acidic residues" evidence="1">
    <location>
        <begin position="61"/>
        <end position="70"/>
    </location>
</feature>
<protein>
    <submittedName>
        <fullName evidence="2">Uncharacterized protein</fullName>
    </submittedName>
</protein>
<evidence type="ECO:0000313" key="2">
    <source>
        <dbReference type="EMBL" id="GIF02708.1"/>
    </source>
</evidence>
<name>A0A919KAU8_9ACTN</name>
<gene>
    <name evidence="2" type="ORF">Asi03nite_02460</name>
</gene>
<dbReference type="EMBL" id="BOMW01000004">
    <property type="protein sequence ID" value="GIF02708.1"/>
    <property type="molecule type" value="Genomic_DNA"/>
</dbReference>
<organism evidence="2 3">
    <name type="scientific">Actinoplanes siamensis</name>
    <dbReference type="NCBI Taxonomy" id="1223317"/>
    <lineage>
        <taxon>Bacteria</taxon>
        <taxon>Bacillati</taxon>
        <taxon>Actinomycetota</taxon>
        <taxon>Actinomycetes</taxon>
        <taxon>Micromonosporales</taxon>
        <taxon>Micromonosporaceae</taxon>
        <taxon>Actinoplanes</taxon>
    </lineage>
</organism>
<comment type="caution">
    <text evidence="2">The sequence shown here is derived from an EMBL/GenBank/DDBJ whole genome shotgun (WGS) entry which is preliminary data.</text>
</comment>
<keyword evidence="3" id="KW-1185">Reference proteome</keyword>
<sequence length="131" mass="13834">MGAPDSSVSPGHGIRQGSRPSILIRPGREPARTGPASWRHGRDLGPCHAGPPGTTLREGTGEEDGDADSYDPDRHQIVSSPSAGSPRIVRPPGLAGQGHRSRPRRAGTAAIPYWRGAWTAIDHPHEPCAAY</sequence>
<reference evidence="2" key="1">
    <citation type="submission" date="2021-01" db="EMBL/GenBank/DDBJ databases">
        <title>Whole genome shotgun sequence of Actinoplanes siamensis NBRC 109076.</title>
        <authorList>
            <person name="Komaki H."/>
            <person name="Tamura T."/>
        </authorList>
    </citation>
    <scope>NUCLEOTIDE SEQUENCE</scope>
    <source>
        <strain evidence="2">NBRC 109076</strain>
    </source>
</reference>
<evidence type="ECO:0000313" key="3">
    <source>
        <dbReference type="Proteomes" id="UP000629619"/>
    </source>
</evidence>
<evidence type="ECO:0000256" key="1">
    <source>
        <dbReference type="SAM" id="MobiDB-lite"/>
    </source>
</evidence>
<proteinExistence type="predicted"/>